<keyword evidence="3" id="KW-1185">Reference proteome</keyword>
<dbReference type="AlphaFoldDB" id="A0A5C6A2F8"/>
<evidence type="ECO:0000313" key="2">
    <source>
        <dbReference type="EMBL" id="TWT93520.1"/>
    </source>
</evidence>
<proteinExistence type="predicted"/>
<dbReference type="OrthoDB" id="9813379at2"/>
<dbReference type="Pfam" id="PF02643">
    <property type="entry name" value="DUF192"/>
    <property type="match status" value="1"/>
</dbReference>
<dbReference type="InterPro" id="IPR038695">
    <property type="entry name" value="Saro_0823-like_sf"/>
</dbReference>
<name>A0A5C6A2F8_9BACT</name>
<accession>A0A5C6A2F8</accession>
<organism evidence="2 3">
    <name type="scientific">Neorhodopirellula pilleata</name>
    <dbReference type="NCBI Taxonomy" id="2714738"/>
    <lineage>
        <taxon>Bacteria</taxon>
        <taxon>Pseudomonadati</taxon>
        <taxon>Planctomycetota</taxon>
        <taxon>Planctomycetia</taxon>
        <taxon>Pirellulales</taxon>
        <taxon>Pirellulaceae</taxon>
        <taxon>Neorhodopirellula</taxon>
    </lineage>
</organism>
<comment type="caution">
    <text evidence="2">The sequence shown here is derived from an EMBL/GenBank/DDBJ whole genome shotgun (WGS) entry which is preliminary data.</text>
</comment>
<sequence length="138" mass="15582">MRFPMLGRWEDAETGAVLLERLFVAETFWQRFRGLQFAKPLEDNCGLLLRNCRSVHTMWMRFAIDLIFLSEDLQILETRLGVNPWRMVIPKTKGVAHVIEVTAGQKGNLQEGTKTRIIQDTGSPRPVSGRGAGGEVLS</sequence>
<dbReference type="EMBL" id="SJPM01000009">
    <property type="protein sequence ID" value="TWT93520.1"/>
    <property type="molecule type" value="Genomic_DNA"/>
</dbReference>
<protein>
    <recommendedName>
        <fullName evidence="4">ACR</fullName>
    </recommendedName>
</protein>
<gene>
    <name evidence="2" type="ORF">Pla100_40380</name>
</gene>
<dbReference type="InterPro" id="IPR003795">
    <property type="entry name" value="DUF192"/>
</dbReference>
<evidence type="ECO:0000313" key="3">
    <source>
        <dbReference type="Proteomes" id="UP000316213"/>
    </source>
</evidence>
<dbReference type="RefSeq" id="WP_146579353.1">
    <property type="nucleotide sequence ID" value="NZ_SJPM01000009.1"/>
</dbReference>
<feature type="region of interest" description="Disordered" evidence="1">
    <location>
        <begin position="119"/>
        <end position="138"/>
    </location>
</feature>
<dbReference type="Proteomes" id="UP000316213">
    <property type="component" value="Unassembled WGS sequence"/>
</dbReference>
<reference evidence="2 3" key="1">
    <citation type="submission" date="2019-02" db="EMBL/GenBank/DDBJ databases">
        <title>Deep-cultivation of Planctomycetes and their phenomic and genomic characterization uncovers novel biology.</title>
        <authorList>
            <person name="Wiegand S."/>
            <person name="Jogler M."/>
            <person name="Boedeker C."/>
            <person name="Pinto D."/>
            <person name="Vollmers J."/>
            <person name="Rivas-Marin E."/>
            <person name="Kohn T."/>
            <person name="Peeters S.H."/>
            <person name="Heuer A."/>
            <person name="Rast P."/>
            <person name="Oberbeckmann S."/>
            <person name="Bunk B."/>
            <person name="Jeske O."/>
            <person name="Meyerdierks A."/>
            <person name="Storesund J.E."/>
            <person name="Kallscheuer N."/>
            <person name="Luecker S."/>
            <person name="Lage O.M."/>
            <person name="Pohl T."/>
            <person name="Merkel B.J."/>
            <person name="Hornburger P."/>
            <person name="Mueller R.-W."/>
            <person name="Bruemmer F."/>
            <person name="Labrenz M."/>
            <person name="Spormann A.M."/>
            <person name="Op Den Camp H."/>
            <person name="Overmann J."/>
            <person name="Amann R."/>
            <person name="Jetten M.S.M."/>
            <person name="Mascher T."/>
            <person name="Medema M.H."/>
            <person name="Devos D.P."/>
            <person name="Kaster A.-K."/>
            <person name="Ovreas L."/>
            <person name="Rohde M."/>
            <person name="Galperin M.Y."/>
            <person name="Jogler C."/>
        </authorList>
    </citation>
    <scope>NUCLEOTIDE SEQUENCE [LARGE SCALE GENOMIC DNA]</scope>
    <source>
        <strain evidence="2 3">Pla100</strain>
    </source>
</reference>
<evidence type="ECO:0000256" key="1">
    <source>
        <dbReference type="SAM" id="MobiDB-lite"/>
    </source>
</evidence>
<evidence type="ECO:0008006" key="4">
    <source>
        <dbReference type="Google" id="ProtNLM"/>
    </source>
</evidence>
<dbReference type="Gene3D" id="2.60.120.1140">
    <property type="entry name" value="Protein of unknown function DUF192"/>
    <property type="match status" value="1"/>
</dbReference>